<evidence type="ECO:0000313" key="2">
    <source>
        <dbReference type="Proteomes" id="UP001163056"/>
    </source>
</evidence>
<name>A0AAJ1JDE4_PROST</name>
<dbReference type="AlphaFoldDB" id="A0AAJ1JDE4"/>
<dbReference type="EMBL" id="JAREJI010000002">
    <property type="protein sequence ID" value="MDE8768967.1"/>
    <property type="molecule type" value="Genomic_DNA"/>
</dbReference>
<dbReference type="Proteomes" id="UP001163056">
    <property type="component" value="Unassembled WGS sequence"/>
</dbReference>
<accession>A0AAJ1JDE4</accession>
<protein>
    <submittedName>
        <fullName evidence="1">Uncharacterized protein</fullName>
    </submittedName>
</protein>
<dbReference type="RefSeq" id="WP_088499275.1">
    <property type="nucleotide sequence ID" value="NZ_CP181870.1"/>
</dbReference>
<sequence>MKNNKFEVDSVYSMIRAFYMKKMPYETVFSPIDTINLYLKVNSKSNAQIIITENNSYQYTENTKEPVDDWDEILFDLNKMEMEFFKKEENIINLISDLTELQKWLTHEGYITEHGVIKGKMVETYRLN</sequence>
<reference evidence="1 2" key="1">
    <citation type="submission" date="2023-03" db="EMBL/GenBank/DDBJ databases">
        <title>WGS of NDM-producing Providencia thailandensis from Ukrainian patients.</title>
        <authorList>
            <person name="Zabicka D."/>
            <person name="Izdebski R."/>
            <person name="Urbanowicz P."/>
            <person name="Biedrzycka M."/>
            <person name="Guzek A."/>
            <person name="Gniadkowski M."/>
        </authorList>
    </citation>
    <scope>NUCLEOTIDE SEQUENCE [LARGE SCALE GENOMIC DNA]</scope>
    <source>
        <strain evidence="1 2">8015-22</strain>
    </source>
</reference>
<proteinExistence type="predicted"/>
<comment type="caution">
    <text evidence="1">The sequence shown here is derived from an EMBL/GenBank/DDBJ whole genome shotgun (WGS) entry which is preliminary data.</text>
</comment>
<evidence type="ECO:0000313" key="1">
    <source>
        <dbReference type="EMBL" id="MDE8768967.1"/>
    </source>
</evidence>
<organism evidence="1 2">
    <name type="scientific">Providencia stuartii</name>
    <dbReference type="NCBI Taxonomy" id="588"/>
    <lineage>
        <taxon>Bacteria</taxon>
        <taxon>Pseudomonadati</taxon>
        <taxon>Pseudomonadota</taxon>
        <taxon>Gammaproteobacteria</taxon>
        <taxon>Enterobacterales</taxon>
        <taxon>Morganellaceae</taxon>
        <taxon>Providencia</taxon>
    </lineage>
</organism>
<gene>
    <name evidence="1" type="ORF">PZS58_05405</name>
</gene>